<keyword evidence="7" id="KW-0411">Iron-sulfur</keyword>
<dbReference type="InterPro" id="IPR039261">
    <property type="entry name" value="FNR_nucleotide-bd"/>
</dbReference>
<dbReference type="PANTHER" id="PTHR47354">
    <property type="entry name" value="NADH OXIDOREDUCTASE HCR"/>
    <property type="match status" value="1"/>
</dbReference>
<evidence type="ECO:0000256" key="7">
    <source>
        <dbReference type="ARBA" id="ARBA00023014"/>
    </source>
</evidence>
<evidence type="ECO:0000256" key="4">
    <source>
        <dbReference type="ARBA" id="ARBA00022723"/>
    </source>
</evidence>
<dbReference type="InterPro" id="IPR036010">
    <property type="entry name" value="2Fe-2S_ferredoxin-like_sf"/>
</dbReference>
<dbReference type="Proteomes" id="UP000032221">
    <property type="component" value="Unassembled WGS sequence"/>
</dbReference>
<dbReference type="GO" id="GO:0051537">
    <property type="term" value="F:2 iron, 2 sulfur cluster binding"/>
    <property type="evidence" value="ECO:0007669"/>
    <property type="project" value="UniProtKB-KW"/>
</dbReference>
<keyword evidence="5" id="KW-0560">Oxidoreductase</keyword>
<dbReference type="Gene3D" id="3.40.50.80">
    <property type="entry name" value="Nucleotide-binding domain of ferredoxin-NADP reductase (FNR) module"/>
    <property type="match status" value="1"/>
</dbReference>
<proteinExistence type="predicted"/>
<dbReference type="InterPro" id="IPR008333">
    <property type="entry name" value="Cbr1-like_FAD-bd_dom"/>
</dbReference>
<feature type="domain" description="FAD-binding FR-type" evidence="9">
    <location>
        <begin position="52"/>
        <end position="155"/>
    </location>
</feature>
<evidence type="ECO:0000256" key="6">
    <source>
        <dbReference type="ARBA" id="ARBA00023004"/>
    </source>
</evidence>
<dbReference type="SUPFAM" id="SSF54292">
    <property type="entry name" value="2Fe-2S ferredoxin-like"/>
    <property type="match status" value="1"/>
</dbReference>
<dbReference type="InterPro" id="IPR017927">
    <property type="entry name" value="FAD-bd_FR_type"/>
</dbReference>
<evidence type="ECO:0000256" key="2">
    <source>
        <dbReference type="ARBA" id="ARBA00022630"/>
    </source>
</evidence>
<keyword evidence="11" id="KW-1185">Reference proteome</keyword>
<evidence type="ECO:0000313" key="10">
    <source>
        <dbReference type="EMBL" id="KIU16859.1"/>
    </source>
</evidence>
<dbReference type="GO" id="GO:0046872">
    <property type="term" value="F:metal ion binding"/>
    <property type="evidence" value="ECO:0007669"/>
    <property type="project" value="UniProtKB-KW"/>
</dbReference>
<dbReference type="InterPro" id="IPR006058">
    <property type="entry name" value="2Fe2S_fd_BS"/>
</dbReference>
<dbReference type="PATRIC" id="fig|280871.6.peg.2308"/>
<dbReference type="Pfam" id="PF00970">
    <property type="entry name" value="FAD_binding_6"/>
    <property type="match status" value="1"/>
</dbReference>
<comment type="cofactor">
    <cofactor evidence="1">
        <name>FAD</name>
        <dbReference type="ChEBI" id="CHEBI:57692"/>
    </cofactor>
</comment>
<feature type="domain" description="2Fe-2S ferredoxin-type" evidence="8">
    <location>
        <begin position="283"/>
        <end position="368"/>
    </location>
</feature>
<dbReference type="InterPro" id="IPR017938">
    <property type="entry name" value="Riboflavin_synthase-like_b-brl"/>
</dbReference>
<evidence type="ECO:0000256" key="5">
    <source>
        <dbReference type="ARBA" id="ARBA00023002"/>
    </source>
</evidence>
<dbReference type="PANTHER" id="PTHR47354:SF1">
    <property type="entry name" value="CARNITINE MONOOXYGENASE REDUCTASE SUBUNIT"/>
    <property type="match status" value="1"/>
</dbReference>
<evidence type="ECO:0000259" key="9">
    <source>
        <dbReference type="PROSITE" id="PS51384"/>
    </source>
</evidence>
<organism evidence="10 11">
    <name type="scientific">Mycolicibacterium llatzerense</name>
    <dbReference type="NCBI Taxonomy" id="280871"/>
    <lineage>
        <taxon>Bacteria</taxon>
        <taxon>Bacillati</taxon>
        <taxon>Actinomycetota</taxon>
        <taxon>Actinomycetes</taxon>
        <taxon>Mycobacteriales</taxon>
        <taxon>Mycobacteriaceae</taxon>
        <taxon>Mycolicibacterium</taxon>
    </lineage>
</organism>
<dbReference type="PROSITE" id="PS00197">
    <property type="entry name" value="2FE2S_FER_1"/>
    <property type="match status" value="1"/>
</dbReference>
<dbReference type="CDD" id="cd06185">
    <property type="entry name" value="PDR_like"/>
    <property type="match status" value="1"/>
</dbReference>
<keyword evidence="2" id="KW-0285">Flavoprotein</keyword>
<dbReference type="GO" id="GO:0016491">
    <property type="term" value="F:oxidoreductase activity"/>
    <property type="evidence" value="ECO:0007669"/>
    <property type="project" value="UniProtKB-KW"/>
</dbReference>
<dbReference type="Gene3D" id="2.40.30.10">
    <property type="entry name" value="Translation factors"/>
    <property type="match status" value="1"/>
</dbReference>
<accession>A0A0D1JWA1</accession>
<gene>
    <name evidence="10" type="ORF">TL10_11135</name>
</gene>
<dbReference type="SUPFAM" id="SSF63380">
    <property type="entry name" value="Riboflavin synthase domain-like"/>
    <property type="match status" value="1"/>
</dbReference>
<keyword evidence="4" id="KW-0479">Metal-binding</keyword>
<reference evidence="10 11" key="1">
    <citation type="submission" date="2015-01" db="EMBL/GenBank/DDBJ databases">
        <title>Genome sequence of Mycobacterium llatzerense and Mycobacterium immunogenum recovered from brain abscess.</title>
        <authorList>
            <person name="Greninger A.L."/>
            <person name="Langelier C."/>
            <person name="Cunningham G."/>
            <person name="Chiu C.Y."/>
            <person name="Miller S."/>
        </authorList>
    </citation>
    <scope>NUCLEOTIDE SEQUENCE [LARGE SCALE GENOMIC DNA]</scope>
    <source>
        <strain evidence="10 11">CLUC14</strain>
    </source>
</reference>
<dbReference type="Pfam" id="PF00111">
    <property type="entry name" value="Fer2"/>
    <property type="match status" value="1"/>
</dbReference>
<dbReference type="STRING" id="280871.TL10_11135"/>
<keyword evidence="6" id="KW-0408">Iron</keyword>
<comment type="caution">
    <text evidence="10">The sequence shown here is derived from an EMBL/GenBank/DDBJ whole genome shotgun (WGS) entry which is preliminary data.</text>
</comment>
<dbReference type="InterPro" id="IPR050415">
    <property type="entry name" value="MRET"/>
</dbReference>
<protein>
    <submittedName>
        <fullName evidence="10">Ferredoxin</fullName>
    </submittedName>
</protein>
<dbReference type="InterPro" id="IPR001041">
    <property type="entry name" value="2Fe-2S_ferredoxin-type"/>
</dbReference>
<keyword evidence="3" id="KW-0001">2Fe-2S</keyword>
<dbReference type="SUPFAM" id="SSF52343">
    <property type="entry name" value="Ferredoxin reductase-like, C-terminal NADP-linked domain"/>
    <property type="match status" value="1"/>
</dbReference>
<evidence type="ECO:0000259" key="8">
    <source>
        <dbReference type="PROSITE" id="PS51085"/>
    </source>
</evidence>
<dbReference type="PROSITE" id="PS51384">
    <property type="entry name" value="FAD_FR"/>
    <property type="match status" value="1"/>
</dbReference>
<name>A0A0D1JWA1_9MYCO</name>
<evidence type="ECO:0000256" key="1">
    <source>
        <dbReference type="ARBA" id="ARBA00001974"/>
    </source>
</evidence>
<dbReference type="InterPro" id="IPR012675">
    <property type="entry name" value="Beta-grasp_dom_sf"/>
</dbReference>
<dbReference type="CDD" id="cd00207">
    <property type="entry name" value="fer2"/>
    <property type="match status" value="1"/>
</dbReference>
<dbReference type="PRINTS" id="PR00409">
    <property type="entry name" value="PHDIOXRDTASE"/>
</dbReference>
<evidence type="ECO:0000313" key="11">
    <source>
        <dbReference type="Proteomes" id="UP000032221"/>
    </source>
</evidence>
<dbReference type="EMBL" id="JXST01000013">
    <property type="protein sequence ID" value="KIU16859.1"/>
    <property type="molecule type" value="Genomic_DNA"/>
</dbReference>
<dbReference type="Gene3D" id="3.10.20.30">
    <property type="match status" value="1"/>
</dbReference>
<evidence type="ECO:0000256" key="3">
    <source>
        <dbReference type="ARBA" id="ARBA00022714"/>
    </source>
</evidence>
<dbReference type="PROSITE" id="PS51085">
    <property type="entry name" value="2FE2S_FER_2"/>
    <property type="match status" value="1"/>
</dbReference>
<dbReference type="AlphaFoldDB" id="A0A0D1JWA1"/>
<sequence length="368" mass="39631">MRARRFRSRLAPPSVMGLLPHDLLVTAADAVVSSTFWVSTRLRKPPVPEVVERTIRLRIADRQVVAHDQDVVALTFVSADGTELPRWHPGSHLDIHLPSGLVRQYSLCGDPDVQGSYRIAVRRIPDGGGGSIEAHQLAIGDVITTNGPRNAFPLAVPGFGSPTRTLRFIAGGIGITPILPMLARAEQFGIDWSMLYVGRSRDSLPFLQELTRFGDRVQIRTDDVDGLPTADDLLGDCRPGTSVYTCGPAPMLNAIRARLVGADDIELHFERFAAPPVTDGHEFKVELASTGQTVAVAADETLLTALIKAGVHAPYSCQQGFCGTCRVKVLAGAVDHRDGLLTETERDAGQALICVSRAQGDGPLTLDL</sequence>